<dbReference type="GO" id="GO:0005829">
    <property type="term" value="C:cytosol"/>
    <property type="evidence" value="ECO:0007669"/>
    <property type="project" value="TreeGrafter"/>
</dbReference>
<evidence type="ECO:0000256" key="3">
    <source>
        <dbReference type="ARBA" id="ARBA00023163"/>
    </source>
</evidence>
<name>A0A517TYS6_9BACT</name>
<proteinExistence type="predicted"/>
<evidence type="ECO:0000256" key="1">
    <source>
        <dbReference type="ARBA" id="ARBA00023015"/>
    </source>
</evidence>
<dbReference type="SUPFAM" id="SSF51206">
    <property type="entry name" value="cAMP-binding domain-like"/>
    <property type="match status" value="1"/>
</dbReference>
<evidence type="ECO:0000259" key="4">
    <source>
        <dbReference type="Pfam" id="PF13545"/>
    </source>
</evidence>
<dbReference type="Gene3D" id="2.60.120.10">
    <property type="entry name" value="Jelly Rolls"/>
    <property type="match status" value="1"/>
</dbReference>
<dbReference type="InterPro" id="IPR050397">
    <property type="entry name" value="Env_Response_Regulators"/>
</dbReference>
<dbReference type="OrthoDB" id="272447at2"/>
<evidence type="ECO:0000313" key="6">
    <source>
        <dbReference type="Proteomes" id="UP000317909"/>
    </source>
</evidence>
<feature type="domain" description="HTH crp-type" evidence="4">
    <location>
        <begin position="150"/>
        <end position="216"/>
    </location>
</feature>
<gene>
    <name evidence="5" type="ORF">I41_27160</name>
</gene>
<dbReference type="RefSeq" id="WP_145433104.1">
    <property type="nucleotide sequence ID" value="NZ_CP036339.1"/>
</dbReference>
<protein>
    <recommendedName>
        <fullName evidence="4">HTH crp-type domain-containing protein</fullName>
    </recommendedName>
</protein>
<dbReference type="GO" id="GO:0003700">
    <property type="term" value="F:DNA-binding transcription factor activity"/>
    <property type="evidence" value="ECO:0007669"/>
    <property type="project" value="TreeGrafter"/>
</dbReference>
<dbReference type="InterPro" id="IPR014710">
    <property type="entry name" value="RmlC-like_jellyroll"/>
</dbReference>
<dbReference type="InterPro" id="IPR018490">
    <property type="entry name" value="cNMP-bd_dom_sf"/>
</dbReference>
<dbReference type="PANTHER" id="PTHR24567:SF74">
    <property type="entry name" value="HTH-TYPE TRANSCRIPTIONAL REGULATOR ARCR"/>
    <property type="match status" value="1"/>
</dbReference>
<keyword evidence="2" id="KW-0238">DNA-binding</keyword>
<dbReference type="EMBL" id="CP036339">
    <property type="protein sequence ID" value="QDT73527.1"/>
    <property type="molecule type" value="Genomic_DNA"/>
</dbReference>
<dbReference type="Proteomes" id="UP000317909">
    <property type="component" value="Chromosome"/>
</dbReference>
<keyword evidence="6" id="KW-1185">Reference proteome</keyword>
<dbReference type="GO" id="GO:0003677">
    <property type="term" value="F:DNA binding"/>
    <property type="evidence" value="ECO:0007669"/>
    <property type="project" value="UniProtKB-KW"/>
</dbReference>
<dbReference type="SUPFAM" id="SSF46785">
    <property type="entry name" value="Winged helix' DNA-binding domain"/>
    <property type="match status" value="1"/>
</dbReference>
<accession>A0A517TYS6</accession>
<organism evidence="5 6">
    <name type="scientific">Lacipirellula limnantheis</name>
    <dbReference type="NCBI Taxonomy" id="2528024"/>
    <lineage>
        <taxon>Bacteria</taxon>
        <taxon>Pseudomonadati</taxon>
        <taxon>Planctomycetota</taxon>
        <taxon>Planctomycetia</taxon>
        <taxon>Pirellulales</taxon>
        <taxon>Lacipirellulaceae</taxon>
        <taxon>Lacipirellula</taxon>
    </lineage>
</organism>
<dbReference type="InterPro" id="IPR012318">
    <property type="entry name" value="HTH_CRP"/>
</dbReference>
<evidence type="ECO:0000256" key="2">
    <source>
        <dbReference type="ARBA" id="ARBA00023125"/>
    </source>
</evidence>
<dbReference type="PANTHER" id="PTHR24567">
    <property type="entry name" value="CRP FAMILY TRANSCRIPTIONAL REGULATORY PROTEIN"/>
    <property type="match status" value="1"/>
</dbReference>
<keyword evidence="3" id="KW-0804">Transcription</keyword>
<reference evidence="5 6" key="1">
    <citation type="submission" date="2019-02" db="EMBL/GenBank/DDBJ databases">
        <title>Deep-cultivation of Planctomycetes and their phenomic and genomic characterization uncovers novel biology.</title>
        <authorList>
            <person name="Wiegand S."/>
            <person name="Jogler M."/>
            <person name="Boedeker C."/>
            <person name="Pinto D."/>
            <person name="Vollmers J."/>
            <person name="Rivas-Marin E."/>
            <person name="Kohn T."/>
            <person name="Peeters S.H."/>
            <person name="Heuer A."/>
            <person name="Rast P."/>
            <person name="Oberbeckmann S."/>
            <person name="Bunk B."/>
            <person name="Jeske O."/>
            <person name="Meyerdierks A."/>
            <person name="Storesund J.E."/>
            <person name="Kallscheuer N."/>
            <person name="Luecker S."/>
            <person name="Lage O.M."/>
            <person name="Pohl T."/>
            <person name="Merkel B.J."/>
            <person name="Hornburger P."/>
            <person name="Mueller R.-W."/>
            <person name="Bruemmer F."/>
            <person name="Labrenz M."/>
            <person name="Spormann A.M."/>
            <person name="Op den Camp H."/>
            <person name="Overmann J."/>
            <person name="Amann R."/>
            <person name="Jetten M.S.M."/>
            <person name="Mascher T."/>
            <person name="Medema M.H."/>
            <person name="Devos D.P."/>
            <person name="Kaster A.-K."/>
            <person name="Ovreas L."/>
            <person name="Rohde M."/>
            <person name="Galperin M.Y."/>
            <person name="Jogler C."/>
        </authorList>
    </citation>
    <scope>NUCLEOTIDE SEQUENCE [LARGE SCALE GENOMIC DNA]</scope>
    <source>
        <strain evidence="5 6">I41</strain>
    </source>
</reference>
<dbReference type="Pfam" id="PF13545">
    <property type="entry name" value="HTH_Crp_2"/>
    <property type="match status" value="1"/>
</dbReference>
<keyword evidence="1" id="KW-0805">Transcription regulation</keyword>
<sequence length="232" mass="25931">MAPYETNSESHNAILAGLSVASVKRLSLLPVELVVNYPIYEASQPFDAVYFPESGLLSIVSTLESGKSIEVGTLGREGVSPSQLLLGARSSPFRCFVQVAGSGFRTSIERFSEAVGEDSRLRENVLKYENSFRIQCMQGIACNALHTVEQRCCRWLLMTHDRVGADDLKLSHEFLAMMLGVRRASVTEVLLPLQELELLRSVRGTISILKRKQLEERVCECYWLIKNCESLN</sequence>
<evidence type="ECO:0000313" key="5">
    <source>
        <dbReference type="EMBL" id="QDT73527.1"/>
    </source>
</evidence>
<dbReference type="KEGG" id="llh:I41_27160"/>
<dbReference type="AlphaFoldDB" id="A0A517TYS6"/>
<dbReference type="InterPro" id="IPR036390">
    <property type="entry name" value="WH_DNA-bd_sf"/>
</dbReference>